<evidence type="ECO:0000313" key="2">
    <source>
        <dbReference type="Proteomes" id="UP000259328"/>
    </source>
</evidence>
<gene>
    <name evidence="1" type="ORF">NCTC10124_01018</name>
</gene>
<proteinExistence type="predicted"/>
<dbReference type="AlphaFoldDB" id="A0A3B0P8I4"/>
<evidence type="ECO:0000313" key="1">
    <source>
        <dbReference type="EMBL" id="SYV93282.1"/>
    </source>
</evidence>
<dbReference type="EMBL" id="LS991953">
    <property type="protein sequence ID" value="SYV93282.1"/>
    <property type="molecule type" value="Genomic_DNA"/>
</dbReference>
<dbReference type="Proteomes" id="UP000259328">
    <property type="component" value="Chromosome"/>
</dbReference>
<reference evidence="2" key="1">
    <citation type="submission" date="2018-06" db="EMBL/GenBank/DDBJ databases">
        <authorList>
            <consortium name="Pathogen Informatics"/>
        </authorList>
    </citation>
    <scope>NUCLEOTIDE SEQUENCE [LARGE SCALE GENOMIC DNA]</scope>
    <source>
        <strain evidence="2">NCTC10124</strain>
    </source>
</reference>
<sequence>MCNCLGLNTHSGISIVLSQELNFKKVEAREFLLANLYNCSILGAKPNQLNFSYLFLSLFQATE</sequence>
<protein>
    <submittedName>
        <fullName evidence="1">Uncharacterized protein</fullName>
    </submittedName>
</protein>
<name>A0A3B0P8I4_MYCSY</name>
<organism evidence="1 2">
    <name type="scientific">Mycoplasmopsis synoviae</name>
    <name type="common">Mycoplasma synoviae</name>
    <dbReference type="NCBI Taxonomy" id="2109"/>
    <lineage>
        <taxon>Bacteria</taxon>
        <taxon>Bacillati</taxon>
        <taxon>Mycoplasmatota</taxon>
        <taxon>Mycoplasmoidales</taxon>
        <taxon>Metamycoplasmataceae</taxon>
        <taxon>Mycoplasmopsis</taxon>
    </lineage>
</organism>
<accession>A0A3B0P8I4</accession>